<protein>
    <submittedName>
        <fullName evidence="2">Uncharacterized protein</fullName>
    </submittedName>
</protein>
<proteinExistence type="predicted"/>
<dbReference type="HOGENOM" id="CLU_2637755_0_0_1"/>
<evidence type="ECO:0000313" key="2">
    <source>
        <dbReference type="EMBL" id="KDQ11888.1"/>
    </source>
</evidence>
<evidence type="ECO:0000256" key="1">
    <source>
        <dbReference type="SAM" id="MobiDB-lite"/>
    </source>
</evidence>
<gene>
    <name evidence="2" type="ORF">BOTBODRAFT_57144</name>
</gene>
<reference evidence="3" key="1">
    <citation type="journal article" date="2014" name="Proc. Natl. Acad. Sci. U.S.A.">
        <title>Extensive sampling of basidiomycete genomes demonstrates inadequacy of the white-rot/brown-rot paradigm for wood decay fungi.</title>
        <authorList>
            <person name="Riley R."/>
            <person name="Salamov A.A."/>
            <person name="Brown D.W."/>
            <person name="Nagy L.G."/>
            <person name="Floudas D."/>
            <person name="Held B.W."/>
            <person name="Levasseur A."/>
            <person name="Lombard V."/>
            <person name="Morin E."/>
            <person name="Otillar R."/>
            <person name="Lindquist E.A."/>
            <person name="Sun H."/>
            <person name="LaButti K.M."/>
            <person name="Schmutz J."/>
            <person name="Jabbour D."/>
            <person name="Luo H."/>
            <person name="Baker S.E."/>
            <person name="Pisabarro A.G."/>
            <person name="Walton J.D."/>
            <person name="Blanchette R.A."/>
            <person name="Henrissat B."/>
            <person name="Martin F."/>
            <person name="Cullen D."/>
            <person name="Hibbett D.S."/>
            <person name="Grigoriev I.V."/>
        </authorList>
    </citation>
    <scope>NUCLEOTIDE SEQUENCE [LARGE SCALE GENOMIC DNA]</scope>
    <source>
        <strain evidence="3">FD-172 SS1</strain>
    </source>
</reference>
<dbReference type="EMBL" id="KL198054">
    <property type="protein sequence ID" value="KDQ11888.1"/>
    <property type="molecule type" value="Genomic_DNA"/>
</dbReference>
<sequence>MSNVELGLMISPSRGRPSPERWSRAGWRSGDSLPSTQESSVSLDSSGVLFTINRLEQLTAARAPYLCQWIAICVAQR</sequence>
<dbReference type="AlphaFoldDB" id="A0A067M805"/>
<name>A0A067M805_BOTB1</name>
<dbReference type="Proteomes" id="UP000027195">
    <property type="component" value="Unassembled WGS sequence"/>
</dbReference>
<keyword evidence="3" id="KW-1185">Reference proteome</keyword>
<organism evidence="2 3">
    <name type="scientific">Botryobasidium botryosum (strain FD-172 SS1)</name>
    <dbReference type="NCBI Taxonomy" id="930990"/>
    <lineage>
        <taxon>Eukaryota</taxon>
        <taxon>Fungi</taxon>
        <taxon>Dikarya</taxon>
        <taxon>Basidiomycota</taxon>
        <taxon>Agaricomycotina</taxon>
        <taxon>Agaricomycetes</taxon>
        <taxon>Cantharellales</taxon>
        <taxon>Botryobasidiaceae</taxon>
        <taxon>Botryobasidium</taxon>
    </lineage>
</organism>
<feature type="region of interest" description="Disordered" evidence="1">
    <location>
        <begin position="1"/>
        <end position="40"/>
    </location>
</feature>
<accession>A0A067M805</accession>
<dbReference type="InParanoid" id="A0A067M805"/>
<evidence type="ECO:0000313" key="3">
    <source>
        <dbReference type="Proteomes" id="UP000027195"/>
    </source>
</evidence>